<dbReference type="GO" id="GO:0008270">
    <property type="term" value="F:zinc ion binding"/>
    <property type="evidence" value="ECO:0007669"/>
    <property type="project" value="InterPro"/>
</dbReference>
<dbReference type="GO" id="GO:0006351">
    <property type="term" value="P:DNA-templated transcription"/>
    <property type="evidence" value="ECO:0007669"/>
    <property type="project" value="InterPro"/>
</dbReference>
<evidence type="ECO:0000256" key="3">
    <source>
        <dbReference type="SAM" id="MobiDB-lite"/>
    </source>
</evidence>
<dbReference type="GO" id="GO:0000981">
    <property type="term" value="F:DNA-binding transcription factor activity, RNA polymerase II-specific"/>
    <property type="evidence" value="ECO:0007669"/>
    <property type="project" value="InterPro"/>
</dbReference>
<keyword evidence="4" id="KW-0812">Transmembrane</keyword>
<organism evidence="6 7">
    <name type="scientific">Lyophyllum shimeji</name>
    <name type="common">Hon-shimeji</name>
    <name type="synonym">Tricholoma shimeji</name>
    <dbReference type="NCBI Taxonomy" id="47721"/>
    <lineage>
        <taxon>Eukaryota</taxon>
        <taxon>Fungi</taxon>
        <taxon>Dikarya</taxon>
        <taxon>Basidiomycota</taxon>
        <taxon>Agaricomycotina</taxon>
        <taxon>Agaricomycetes</taxon>
        <taxon>Agaricomycetidae</taxon>
        <taxon>Agaricales</taxon>
        <taxon>Tricholomatineae</taxon>
        <taxon>Lyophyllaceae</taxon>
        <taxon>Lyophyllum</taxon>
    </lineage>
</organism>
<feature type="domain" description="Zn(2)-C6 fungal-type" evidence="5">
    <location>
        <begin position="24"/>
        <end position="57"/>
    </location>
</feature>
<dbReference type="OrthoDB" id="4456959at2759"/>
<dbReference type="AlphaFoldDB" id="A0A9P3PKZ7"/>
<dbReference type="PROSITE" id="PS50048">
    <property type="entry name" value="ZN2_CY6_FUNGAL_2"/>
    <property type="match status" value="1"/>
</dbReference>
<proteinExistence type="predicted"/>
<comment type="caution">
    <text evidence="6">The sequence shown here is derived from an EMBL/GenBank/DDBJ whole genome shotgun (WGS) entry which is preliminary data.</text>
</comment>
<accession>A0A9P3PKZ7</accession>
<dbReference type="Proteomes" id="UP001063166">
    <property type="component" value="Unassembled WGS sequence"/>
</dbReference>
<reference evidence="6" key="1">
    <citation type="submission" date="2022-07" db="EMBL/GenBank/DDBJ databases">
        <title>The genome of Lyophyllum shimeji provides insight into the initial evolution of ectomycorrhizal fungal genome.</title>
        <authorList>
            <person name="Kobayashi Y."/>
            <person name="Shibata T."/>
            <person name="Hirakawa H."/>
            <person name="Shigenobu S."/>
            <person name="Nishiyama T."/>
            <person name="Yamada A."/>
            <person name="Hasebe M."/>
            <person name="Kawaguchi M."/>
        </authorList>
    </citation>
    <scope>NUCLEOTIDE SEQUENCE</scope>
    <source>
        <strain evidence="6">AT787</strain>
    </source>
</reference>
<dbReference type="InterPro" id="IPR050987">
    <property type="entry name" value="AtrR-like"/>
</dbReference>
<sequence length="795" mass="89034">MSLSRQEQDATPTIKYKRRRLQGACDICKQKKIRCDSAVMPHNRCSNCISFNSICTHSGARKRPALKEASVSSVPSVDTPSVSNLQSLAYPAQQLGGSREDPQAVLHPLVQSIPTSSPLDSDTQLSFMALSRHIINLEQEILKLKKTTRSTPADSSPSQHSSAEVPEDTQSPQAGKSIISDEVDLTAQLKRLTISNSHGRHFGPSSTMSLLGTAIQIGKETQTKPAIVDEYLCYRRPEFWSIHPWESLSEEEPTEYVFPDRDLLHDLVALYFDHVNPHFPLLHQPTFEKAVTEELYLTHHHFGATVLGVCAVASRYSDDPRVLLEGEESRHSSGWKWYCQIRQCWQSSSRCPSLHELQALCLAVLYAQATSQPETCWVMVGIGIRYAQDVGAHRKKPNQKPSVENELWKRCFTILMTIDAIVCAFLGRPRATISEDFDLDLPIDCDDEYWETPDPASRFMQPAGKPSKVSCFIAFVKLIEILEYAQRTLYAVNQCKRFRGPAREQKNEDVVAHLDSALNQWFDDIPDHLKWTSVASGNIFSQQSAALHAFYHHVRVVVHRPFIPLPKKPSSSPFPSLAICTNAARSCAHILKTQSQQGRYLPFPHVQFALMTAAIMLVLSYWINMKSSTHPRDLREDLKSVQDCIEVLSKLEERWVPAGRMRDILRELSTYGNVPLTAPSARMDLKRKSDEARLDLLSTTDDLSLGVGASKCVPGHSDTSEVELARILPSVSPIGLPSYANPATSFMPQAHGVAQWPFTMGTGETGMDVSDVAMLWLQQPHNAWTWEDMQNVSLG</sequence>
<dbReference type="CDD" id="cd12148">
    <property type="entry name" value="fungal_TF_MHR"/>
    <property type="match status" value="1"/>
</dbReference>
<evidence type="ECO:0000256" key="2">
    <source>
        <dbReference type="ARBA" id="ARBA00023242"/>
    </source>
</evidence>
<dbReference type="EMBL" id="BRPK01000004">
    <property type="protein sequence ID" value="GLB37611.1"/>
    <property type="molecule type" value="Genomic_DNA"/>
</dbReference>
<gene>
    <name evidence="6" type="primary">GIN1</name>
    <name evidence="6" type="ORF">LshimejAT787_0406620</name>
</gene>
<keyword evidence="7" id="KW-1185">Reference proteome</keyword>
<keyword evidence="4" id="KW-0472">Membrane</keyword>
<feature type="compositionally biased region" description="Polar residues" evidence="3">
    <location>
        <begin position="149"/>
        <end position="174"/>
    </location>
</feature>
<evidence type="ECO:0000313" key="6">
    <source>
        <dbReference type="EMBL" id="GLB37611.1"/>
    </source>
</evidence>
<keyword evidence="1" id="KW-0479">Metal-binding</keyword>
<keyword evidence="2" id="KW-0539">Nucleus</keyword>
<name>A0A9P3PKZ7_LYOSH</name>
<dbReference type="CDD" id="cd00067">
    <property type="entry name" value="GAL4"/>
    <property type="match status" value="1"/>
</dbReference>
<keyword evidence="4" id="KW-1133">Transmembrane helix</keyword>
<dbReference type="InterPro" id="IPR007219">
    <property type="entry name" value="XnlR_reg_dom"/>
</dbReference>
<dbReference type="InterPro" id="IPR001138">
    <property type="entry name" value="Zn2Cys6_DnaBD"/>
</dbReference>
<protein>
    <submittedName>
        <fullName evidence="6">Fungal specific transcription factor</fullName>
    </submittedName>
</protein>
<evidence type="ECO:0000313" key="7">
    <source>
        <dbReference type="Proteomes" id="UP001063166"/>
    </source>
</evidence>
<dbReference type="InterPro" id="IPR036864">
    <property type="entry name" value="Zn2-C6_fun-type_DNA-bd_sf"/>
</dbReference>
<evidence type="ECO:0000256" key="1">
    <source>
        <dbReference type="ARBA" id="ARBA00022723"/>
    </source>
</evidence>
<dbReference type="PANTHER" id="PTHR46910">
    <property type="entry name" value="TRANSCRIPTION FACTOR PDR1"/>
    <property type="match status" value="1"/>
</dbReference>
<dbReference type="SUPFAM" id="SSF57701">
    <property type="entry name" value="Zn2/Cys6 DNA-binding domain"/>
    <property type="match status" value="1"/>
</dbReference>
<feature type="region of interest" description="Disordered" evidence="3">
    <location>
        <begin position="147"/>
        <end position="176"/>
    </location>
</feature>
<dbReference type="SMART" id="SM00066">
    <property type="entry name" value="GAL4"/>
    <property type="match status" value="1"/>
</dbReference>
<feature type="transmembrane region" description="Helical" evidence="4">
    <location>
        <begin position="605"/>
        <end position="623"/>
    </location>
</feature>
<dbReference type="Pfam" id="PF04082">
    <property type="entry name" value="Fungal_trans"/>
    <property type="match status" value="1"/>
</dbReference>
<dbReference type="SMART" id="SM00906">
    <property type="entry name" value="Fungal_trans"/>
    <property type="match status" value="1"/>
</dbReference>
<dbReference type="GO" id="GO:0003677">
    <property type="term" value="F:DNA binding"/>
    <property type="evidence" value="ECO:0007669"/>
    <property type="project" value="InterPro"/>
</dbReference>
<dbReference type="Pfam" id="PF00172">
    <property type="entry name" value="Zn_clus"/>
    <property type="match status" value="1"/>
</dbReference>
<dbReference type="PROSITE" id="PS00463">
    <property type="entry name" value="ZN2_CY6_FUNGAL_1"/>
    <property type="match status" value="1"/>
</dbReference>
<dbReference type="Gene3D" id="4.10.240.10">
    <property type="entry name" value="Zn(2)-C6 fungal-type DNA-binding domain"/>
    <property type="match status" value="1"/>
</dbReference>
<dbReference type="PANTHER" id="PTHR46910:SF38">
    <property type="entry name" value="ZN(2)-C6 FUNGAL-TYPE DOMAIN-CONTAINING PROTEIN"/>
    <property type="match status" value="1"/>
</dbReference>
<evidence type="ECO:0000259" key="5">
    <source>
        <dbReference type="PROSITE" id="PS50048"/>
    </source>
</evidence>
<evidence type="ECO:0000256" key="4">
    <source>
        <dbReference type="SAM" id="Phobius"/>
    </source>
</evidence>